<gene>
    <name evidence="1" type="ORF">B0I32_14017</name>
</gene>
<comment type="caution">
    <text evidence="1">The sequence shown here is derived from an EMBL/GenBank/DDBJ whole genome shotgun (WGS) entry which is preliminary data.</text>
</comment>
<reference evidence="1 2" key="1">
    <citation type="submission" date="2018-03" db="EMBL/GenBank/DDBJ databases">
        <title>Genomic Encyclopedia of Type Strains, Phase III (KMG-III): the genomes of soil and plant-associated and newly described type strains.</title>
        <authorList>
            <person name="Whitman W."/>
        </authorList>
    </citation>
    <scope>NUCLEOTIDE SEQUENCE [LARGE SCALE GENOMIC DNA]</scope>
    <source>
        <strain evidence="1 2">CGMCC 4.7104</strain>
    </source>
</reference>
<evidence type="ECO:0000313" key="1">
    <source>
        <dbReference type="EMBL" id="PRX48772.1"/>
    </source>
</evidence>
<evidence type="ECO:0000313" key="2">
    <source>
        <dbReference type="Proteomes" id="UP000238312"/>
    </source>
</evidence>
<accession>A0A2T0LXM0</accession>
<dbReference type="Proteomes" id="UP000238312">
    <property type="component" value="Unassembled WGS sequence"/>
</dbReference>
<proteinExistence type="predicted"/>
<dbReference type="AlphaFoldDB" id="A0A2T0LXM0"/>
<name>A0A2T0LXM0_9ACTN</name>
<organism evidence="1 2">
    <name type="scientific">Nonomuraea fuscirosea</name>
    <dbReference type="NCBI Taxonomy" id="1291556"/>
    <lineage>
        <taxon>Bacteria</taxon>
        <taxon>Bacillati</taxon>
        <taxon>Actinomycetota</taxon>
        <taxon>Actinomycetes</taxon>
        <taxon>Streptosporangiales</taxon>
        <taxon>Streptosporangiaceae</taxon>
        <taxon>Nonomuraea</taxon>
    </lineage>
</organism>
<protein>
    <submittedName>
        <fullName evidence="1">Uncharacterized protein</fullName>
    </submittedName>
</protein>
<keyword evidence="2" id="KW-1185">Reference proteome</keyword>
<dbReference type="EMBL" id="PVNG01000040">
    <property type="protein sequence ID" value="PRX48772.1"/>
    <property type="molecule type" value="Genomic_DNA"/>
</dbReference>
<sequence>MALPSVLIPAMPVAAGYIVHLHAKVSRRKFPASQ</sequence>